<gene>
    <name evidence="7" type="ORF">GCM10009104_26680</name>
</gene>
<dbReference type="InterPro" id="IPR011766">
    <property type="entry name" value="TPP_enzyme_TPP-bd"/>
</dbReference>
<dbReference type="NCBIfam" id="NF006122">
    <property type="entry name" value="PRK08266.1"/>
    <property type="match status" value="1"/>
</dbReference>
<dbReference type="Gene3D" id="3.40.50.970">
    <property type="match status" value="2"/>
</dbReference>
<dbReference type="InterPro" id="IPR012001">
    <property type="entry name" value="Thiamin_PyroP_enz_TPP-bd_dom"/>
</dbReference>
<dbReference type="PROSITE" id="PS00187">
    <property type="entry name" value="TPP_ENZYMES"/>
    <property type="match status" value="1"/>
</dbReference>
<dbReference type="InterPro" id="IPR029035">
    <property type="entry name" value="DHS-like_NAD/FAD-binding_dom"/>
</dbReference>
<dbReference type="InterPro" id="IPR012000">
    <property type="entry name" value="Thiamin_PyroP_enz_cen_dom"/>
</dbReference>
<evidence type="ECO:0000313" key="8">
    <source>
        <dbReference type="Proteomes" id="UP001499915"/>
    </source>
</evidence>
<evidence type="ECO:0000256" key="3">
    <source>
        <dbReference type="RuleBase" id="RU362132"/>
    </source>
</evidence>
<evidence type="ECO:0000256" key="2">
    <source>
        <dbReference type="ARBA" id="ARBA00023052"/>
    </source>
</evidence>
<sequence>MKQTAMKPGSTNNTAKKKMTAGEAMIESAIANGVDTVFGIPGAQIYPLFDGIYKHNLDLIVPRHEQSAAYMAMGYAKSTGKTGTFAVVPGPGILNTTAALCTAMGNCSPVVGLTGQVPAPFVGQGRGHLHELKDQAGTLRSIIKDAFSIDRAEDTAAVMNRAYETVRTGRPGPVTVEMCWDTMAAEAEFASPAPVPAAEPMPEISPDSLKSAVEMIAKARKPMIMCGAGALHASEEVTALAELLNAPVTAFRSGRGVVSEDHLLGLSAVAARQLWDDCDLLIGIGSRLEMPYLRWGNYMQYERKPSSGPQLIRIDIDPAQMEVFAPDLGIVGDSAQVCRVLYDLLITKAKPNPDRLDEIARAKAVAWNALQDVQPQMAYLDVIRQVLPRDGFYVPELSQMGFTTWVGGLPVYQPRTYVEGGYQGTLGFGFPTALGVKVANPDKAVVSVSGDGGFMFGLQELMTAAEFNIGLVSIVVNNHSYGNVRRDQQMGFGSRFSGSELKTPDFVQLAESFGVRGYRVSSPQALKPLLAKCIELDQPCLIEIQSERGLEGSPWPFIHPQGPLEAI</sequence>
<name>A0ABP3TF56_9GAMM</name>
<organism evidence="7 8">
    <name type="scientific">Marinobacterium maritimum</name>
    <dbReference type="NCBI Taxonomy" id="500162"/>
    <lineage>
        <taxon>Bacteria</taxon>
        <taxon>Pseudomonadati</taxon>
        <taxon>Pseudomonadota</taxon>
        <taxon>Gammaproteobacteria</taxon>
        <taxon>Oceanospirillales</taxon>
        <taxon>Oceanospirillaceae</taxon>
        <taxon>Marinobacterium</taxon>
    </lineage>
</organism>
<dbReference type="Pfam" id="PF02775">
    <property type="entry name" value="TPP_enzyme_C"/>
    <property type="match status" value="1"/>
</dbReference>
<dbReference type="Pfam" id="PF00205">
    <property type="entry name" value="TPP_enzyme_M"/>
    <property type="match status" value="1"/>
</dbReference>
<dbReference type="EMBL" id="BAAAET010000003">
    <property type="protein sequence ID" value="GAA0697150.1"/>
    <property type="molecule type" value="Genomic_DNA"/>
</dbReference>
<reference evidence="8" key="1">
    <citation type="journal article" date="2019" name="Int. J. Syst. Evol. Microbiol.">
        <title>The Global Catalogue of Microorganisms (GCM) 10K type strain sequencing project: providing services to taxonomists for standard genome sequencing and annotation.</title>
        <authorList>
            <consortium name="The Broad Institute Genomics Platform"/>
            <consortium name="The Broad Institute Genome Sequencing Center for Infectious Disease"/>
            <person name="Wu L."/>
            <person name="Ma J."/>
        </authorList>
    </citation>
    <scope>NUCLEOTIDE SEQUENCE [LARGE SCALE GENOMIC DNA]</scope>
    <source>
        <strain evidence="8">JCM 15134</strain>
    </source>
</reference>
<keyword evidence="8" id="KW-1185">Reference proteome</keyword>
<dbReference type="Pfam" id="PF02776">
    <property type="entry name" value="TPP_enzyme_N"/>
    <property type="match status" value="1"/>
</dbReference>
<keyword evidence="2 3" id="KW-0786">Thiamine pyrophosphate</keyword>
<dbReference type="PANTHER" id="PTHR18968:SF167">
    <property type="entry name" value="ACETOLACTATE SYNTHASE LARGE SUBUNIT ILVB2-RELATED"/>
    <property type="match status" value="1"/>
</dbReference>
<protein>
    <submittedName>
        <fullName evidence="7">Thiamine pyrophosphate-binding protein</fullName>
    </submittedName>
</protein>
<evidence type="ECO:0000259" key="5">
    <source>
        <dbReference type="Pfam" id="PF02775"/>
    </source>
</evidence>
<evidence type="ECO:0000256" key="1">
    <source>
        <dbReference type="ARBA" id="ARBA00007812"/>
    </source>
</evidence>
<dbReference type="SUPFAM" id="SSF52518">
    <property type="entry name" value="Thiamin diphosphate-binding fold (THDP-binding)"/>
    <property type="match status" value="2"/>
</dbReference>
<comment type="caution">
    <text evidence="7">The sequence shown here is derived from an EMBL/GenBank/DDBJ whole genome shotgun (WGS) entry which is preliminary data.</text>
</comment>
<evidence type="ECO:0000259" key="6">
    <source>
        <dbReference type="Pfam" id="PF02776"/>
    </source>
</evidence>
<dbReference type="Gene3D" id="3.40.50.1220">
    <property type="entry name" value="TPP-binding domain"/>
    <property type="match status" value="1"/>
</dbReference>
<proteinExistence type="inferred from homology"/>
<evidence type="ECO:0000259" key="4">
    <source>
        <dbReference type="Pfam" id="PF00205"/>
    </source>
</evidence>
<dbReference type="PANTHER" id="PTHR18968">
    <property type="entry name" value="THIAMINE PYROPHOSPHATE ENZYMES"/>
    <property type="match status" value="1"/>
</dbReference>
<dbReference type="InterPro" id="IPR045229">
    <property type="entry name" value="TPP_enz"/>
</dbReference>
<feature type="domain" description="Thiamine pyrophosphate enzyme N-terminal TPP-binding" evidence="6">
    <location>
        <begin position="19"/>
        <end position="136"/>
    </location>
</feature>
<dbReference type="InterPro" id="IPR000399">
    <property type="entry name" value="TPP-bd_CS"/>
</dbReference>
<evidence type="ECO:0000313" key="7">
    <source>
        <dbReference type="EMBL" id="GAA0697150.1"/>
    </source>
</evidence>
<dbReference type="InterPro" id="IPR029061">
    <property type="entry name" value="THDP-binding"/>
</dbReference>
<feature type="domain" description="Thiamine pyrophosphate enzyme TPP-binding" evidence="5">
    <location>
        <begin position="406"/>
        <end position="544"/>
    </location>
</feature>
<feature type="domain" description="Thiamine pyrophosphate enzyme central" evidence="4">
    <location>
        <begin position="210"/>
        <end position="340"/>
    </location>
</feature>
<dbReference type="CDD" id="cd00568">
    <property type="entry name" value="TPP_enzymes"/>
    <property type="match status" value="1"/>
</dbReference>
<dbReference type="Proteomes" id="UP001499915">
    <property type="component" value="Unassembled WGS sequence"/>
</dbReference>
<dbReference type="SUPFAM" id="SSF52467">
    <property type="entry name" value="DHS-like NAD/FAD-binding domain"/>
    <property type="match status" value="1"/>
</dbReference>
<accession>A0ABP3TF56</accession>
<dbReference type="CDD" id="cd07035">
    <property type="entry name" value="TPP_PYR_POX_like"/>
    <property type="match status" value="1"/>
</dbReference>
<comment type="similarity">
    <text evidence="1 3">Belongs to the TPP enzyme family.</text>
</comment>